<evidence type="ECO:0000256" key="2">
    <source>
        <dbReference type="ARBA" id="ARBA00022980"/>
    </source>
</evidence>
<dbReference type="InterPro" id="IPR001383">
    <property type="entry name" value="Ribosomal_bL28_bact-type"/>
</dbReference>
<organism evidence="7 8">
    <name type="scientific">Candidatus Stercoripulliclostridium pullicola</name>
    <dbReference type="NCBI Taxonomy" id="2840953"/>
    <lineage>
        <taxon>Bacteria</taxon>
        <taxon>Bacillati</taxon>
        <taxon>Bacillota</taxon>
        <taxon>Clostridia</taxon>
        <taxon>Eubacteriales</taxon>
        <taxon>Candidatus Stercoripulliclostridium</taxon>
    </lineage>
</organism>
<dbReference type="InterPro" id="IPR037147">
    <property type="entry name" value="Ribosomal_bL28_sf"/>
</dbReference>
<dbReference type="Gene3D" id="2.30.170.40">
    <property type="entry name" value="Ribosomal protein L28/L24"/>
    <property type="match status" value="1"/>
</dbReference>
<evidence type="ECO:0000256" key="6">
    <source>
        <dbReference type="SAM" id="MobiDB-lite"/>
    </source>
</evidence>
<protein>
    <recommendedName>
        <fullName evidence="4 5">Large ribosomal subunit protein bL28</fullName>
    </recommendedName>
</protein>
<evidence type="ECO:0000313" key="7">
    <source>
        <dbReference type="EMBL" id="MBO8424481.1"/>
    </source>
</evidence>
<dbReference type="Proteomes" id="UP000727857">
    <property type="component" value="Unassembled WGS sequence"/>
</dbReference>
<dbReference type="AlphaFoldDB" id="A0A940IDE8"/>
<evidence type="ECO:0000313" key="8">
    <source>
        <dbReference type="Proteomes" id="UP000727857"/>
    </source>
</evidence>
<dbReference type="GO" id="GO:0005840">
    <property type="term" value="C:ribosome"/>
    <property type="evidence" value="ECO:0007669"/>
    <property type="project" value="UniProtKB-KW"/>
</dbReference>
<proteinExistence type="inferred from homology"/>
<gene>
    <name evidence="5" type="primary">rpmB</name>
    <name evidence="7" type="ORF">IAB16_05635</name>
</gene>
<dbReference type="GO" id="GO:0003735">
    <property type="term" value="F:structural constituent of ribosome"/>
    <property type="evidence" value="ECO:0007669"/>
    <property type="project" value="InterPro"/>
</dbReference>
<evidence type="ECO:0000256" key="1">
    <source>
        <dbReference type="ARBA" id="ARBA00008760"/>
    </source>
</evidence>
<name>A0A940IDE8_9FIRM</name>
<sequence>MSKVCSICGKGSMSGNKVSHSNIKTKRSWTPNVQKVDIEIDGKVRNAYVCTRCLRTMKKADKE</sequence>
<dbReference type="HAMAP" id="MF_00373">
    <property type="entry name" value="Ribosomal_bL28"/>
    <property type="match status" value="1"/>
</dbReference>
<evidence type="ECO:0000256" key="5">
    <source>
        <dbReference type="HAMAP-Rule" id="MF_00373"/>
    </source>
</evidence>
<dbReference type="EMBL" id="JADINF010000141">
    <property type="protein sequence ID" value="MBO8424481.1"/>
    <property type="molecule type" value="Genomic_DNA"/>
</dbReference>
<feature type="compositionally biased region" description="Polar residues" evidence="6">
    <location>
        <begin position="13"/>
        <end position="22"/>
    </location>
</feature>
<dbReference type="PANTHER" id="PTHR39080:SF1">
    <property type="entry name" value="LARGE RIBOSOMAL SUBUNIT PROTEIN BL28A"/>
    <property type="match status" value="1"/>
</dbReference>
<evidence type="ECO:0000256" key="3">
    <source>
        <dbReference type="ARBA" id="ARBA00023274"/>
    </source>
</evidence>
<keyword evidence="2 5" id="KW-0689">Ribosomal protein</keyword>
<evidence type="ECO:0000256" key="4">
    <source>
        <dbReference type="ARBA" id="ARBA00035174"/>
    </source>
</evidence>
<dbReference type="GO" id="GO:0006412">
    <property type="term" value="P:translation"/>
    <property type="evidence" value="ECO:0007669"/>
    <property type="project" value="UniProtKB-UniRule"/>
</dbReference>
<dbReference type="NCBIfam" id="TIGR00009">
    <property type="entry name" value="L28"/>
    <property type="match status" value="1"/>
</dbReference>
<reference evidence="7" key="2">
    <citation type="journal article" date="2021" name="PeerJ">
        <title>Extensive microbial diversity within the chicken gut microbiome revealed by metagenomics and culture.</title>
        <authorList>
            <person name="Gilroy R."/>
            <person name="Ravi A."/>
            <person name="Getino M."/>
            <person name="Pursley I."/>
            <person name="Horton D.L."/>
            <person name="Alikhan N.F."/>
            <person name="Baker D."/>
            <person name="Gharbi K."/>
            <person name="Hall N."/>
            <person name="Watson M."/>
            <person name="Adriaenssens E.M."/>
            <person name="Foster-Nyarko E."/>
            <person name="Jarju S."/>
            <person name="Secka A."/>
            <person name="Antonio M."/>
            <person name="Oren A."/>
            <person name="Chaudhuri R.R."/>
            <person name="La Ragione R."/>
            <person name="Hildebrand F."/>
            <person name="Pallen M.J."/>
        </authorList>
    </citation>
    <scope>NUCLEOTIDE SEQUENCE</scope>
    <source>
        <strain evidence="7">517</strain>
    </source>
</reference>
<dbReference type="SUPFAM" id="SSF143800">
    <property type="entry name" value="L28p-like"/>
    <property type="match status" value="1"/>
</dbReference>
<dbReference type="InterPro" id="IPR026569">
    <property type="entry name" value="Ribosomal_bL28"/>
</dbReference>
<dbReference type="InterPro" id="IPR034704">
    <property type="entry name" value="Ribosomal_bL28/bL31-like_sf"/>
</dbReference>
<accession>A0A940IDE8</accession>
<comment type="caution">
    <text evidence="7">The sequence shown here is derived from an EMBL/GenBank/DDBJ whole genome shotgun (WGS) entry which is preliminary data.</text>
</comment>
<dbReference type="InterPro" id="IPR050096">
    <property type="entry name" value="Bacterial_rp_bL28"/>
</dbReference>
<comment type="similarity">
    <text evidence="1 5">Belongs to the bacterial ribosomal protein bL28 family.</text>
</comment>
<feature type="region of interest" description="Disordered" evidence="6">
    <location>
        <begin position="1"/>
        <end position="22"/>
    </location>
</feature>
<dbReference type="PANTHER" id="PTHR39080">
    <property type="entry name" value="50S RIBOSOMAL PROTEIN L28"/>
    <property type="match status" value="1"/>
</dbReference>
<dbReference type="GO" id="GO:1990904">
    <property type="term" value="C:ribonucleoprotein complex"/>
    <property type="evidence" value="ECO:0007669"/>
    <property type="project" value="UniProtKB-KW"/>
</dbReference>
<keyword evidence="3 5" id="KW-0687">Ribonucleoprotein</keyword>
<reference evidence="7" key="1">
    <citation type="submission" date="2020-10" db="EMBL/GenBank/DDBJ databases">
        <authorList>
            <person name="Gilroy R."/>
        </authorList>
    </citation>
    <scope>NUCLEOTIDE SEQUENCE</scope>
    <source>
        <strain evidence="7">517</strain>
    </source>
</reference>
<dbReference type="Pfam" id="PF00830">
    <property type="entry name" value="Ribosomal_L28"/>
    <property type="match status" value="1"/>
</dbReference>